<evidence type="ECO:0000256" key="2">
    <source>
        <dbReference type="SAM" id="MobiDB-lite"/>
    </source>
</evidence>
<organism evidence="3 4">
    <name type="scientific">Leptidea sinapis</name>
    <dbReference type="NCBI Taxonomy" id="189913"/>
    <lineage>
        <taxon>Eukaryota</taxon>
        <taxon>Metazoa</taxon>
        <taxon>Ecdysozoa</taxon>
        <taxon>Arthropoda</taxon>
        <taxon>Hexapoda</taxon>
        <taxon>Insecta</taxon>
        <taxon>Pterygota</taxon>
        <taxon>Neoptera</taxon>
        <taxon>Endopterygota</taxon>
        <taxon>Lepidoptera</taxon>
        <taxon>Glossata</taxon>
        <taxon>Ditrysia</taxon>
        <taxon>Papilionoidea</taxon>
        <taxon>Pieridae</taxon>
        <taxon>Dismorphiinae</taxon>
        <taxon>Leptidea</taxon>
    </lineage>
</organism>
<comment type="similarity">
    <text evidence="1">Belongs to the UPF0488 family.</text>
</comment>
<name>A0A5E4QTS2_9NEOP</name>
<dbReference type="InterPro" id="IPR029274">
    <property type="entry name" value="DUF4615"/>
</dbReference>
<protein>
    <submittedName>
        <fullName evidence="3">Uncharacterized protein</fullName>
    </submittedName>
</protein>
<dbReference type="Pfam" id="PF15393">
    <property type="entry name" value="DUF4615"/>
    <property type="match status" value="1"/>
</dbReference>
<feature type="compositionally biased region" description="Basic and acidic residues" evidence="2">
    <location>
        <begin position="168"/>
        <end position="177"/>
    </location>
</feature>
<reference evidence="3 4" key="1">
    <citation type="submission" date="2017-07" db="EMBL/GenBank/DDBJ databases">
        <authorList>
            <person name="Talla V."/>
            <person name="Backstrom N."/>
        </authorList>
    </citation>
    <scope>NUCLEOTIDE SEQUENCE [LARGE SCALE GENOMIC DNA]</scope>
</reference>
<dbReference type="OrthoDB" id="20277at2759"/>
<gene>
    <name evidence="3" type="ORF">LSINAPIS_LOCUS11625</name>
</gene>
<keyword evidence="4" id="KW-1185">Reference proteome</keyword>
<dbReference type="EMBL" id="FZQP02005199">
    <property type="protein sequence ID" value="VVD01137.1"/>
    <property type="molecule type" value="Genomic_DNA"/>
</dbReference>
<feature type="region of interest" description="Disordered" evidence="2">
    <location>
        <begin position="1"/>
        <end position="34"/>
    </location>
</feature>
<dbReference type="AlphaFoldDB" id="A0A5E4QTS2"/>
<feature type="compositionally biased region" description="Basic residues" evidence="2">
    <location>
        <begin position="1"/>
        <end position="20"/>
    </location>
</feature>
<evidence type="ECO:0000256" key="1">
    <source>
        <dbReference type="ARBA" id="ARBA00005707"/>
    </source>
</evidence>
<dbReference type="Proteomes" id="UP000324832">
    <property type="component" value="Unassembled WGS sequence"/>
</dbReference>
<accession>A0A5E4QTS2</accession>
<evidence type="ECO:0000313" key="3">
    <source>
        <dbReference type="EMBL" id="VVD01137.1"/>
    </source>
</evidence>
<evidence type="ECO:0000313" key="4">
    <source>
        <dbReference type="Proteomes" id="UP000324832"/>
    </source>
</evidence>
<feature type="region of interest" description="Disordered" evidence="2">
    <location>
        <begin position="150"/>
        <end position="177"/>
    </location>
</feature>
<sequence length="206" mass="23335">MPKITKLHSTVKSKHLQKPTKAKDSSEQTDPEESQREFQLQLVWCIQQLERTLAEKKGNEKQLQEIWKVLTILKNNNQPIVRKRQLMRTHLGDYRAKMAAEEKKLVKMASKIKISESPAQPKATFLRKSAFLSTGESSFQFNFDVPPQSCNDKAENSPIGDGNTENSKGTDKKIAKDSVAESNHNKCKFISTSGSGFMFNFKVDDS</sequence>
<dbReference type="PANTHER" id="PTHR13602:SF2">
    <property type="entry name" value="UPF0488 PROTEIN C8ORF33"/>
    <property type="match status" value="1"/>
</dbReference>
<dbReference type="PANTHER" id="PTHR13602">
    <property type="entry name" value="UPF0488 PROTEIN C8ORF33"/>
    <property type="match status" value="1"/>
</dbReference>
<proteinExistence type="inferred from homology"/>